<protein>
    <recommendedName>
        <fullName evidence="8">CHY-type domain-containing protein</fullName>
    </recommendedName>
</protein>
<dbReference type="AlphaFoldDB" id="A0A074V7R3"/>
<evidence type="ECO:0000256" key="1">
    <source>
        <dbReference type="ARBA" id="ARBA00022723"/>
    </source>
</evidence>
<dbReference type="InterPro" id="IPR037274">
    <property type="entry name" value="Znf_CHY_sf"/>
</dbReference>
<feature type="domain" description="CHY-type" evidence="5">
    <location>
        <begin position="6"/>
        <end position="83"/>
    </location>
</feature>
<evidence type="ECO:0000313" key="6">
    <source>
        <dbReference type="EMBL" id="KEP99851.1"/>
    </source>
</evidence>
<dbReference type="PROSITE" id="PS51266">
    <property type="entry name" value="ZF_CHY"/>
    <property type="match status" value="1"/>
</dbReference>
<dbReference type="InterPro" id="IPR016694">
    <property type="entry name" value="UCP017292"/>
</dbReference>
<gene>
    <name evidence="6" type="ORF">SASC598J21_022880</name>
</gene>
<dbReference type="Proteomes" id="UP000027644">
    <property type="component" value="Unassembled WGS sequence"/>
</dbReference>
<dbReference type="PROSITE" id="PS50081">
    <property type="entry name" value="ZF_DAG_PE_2"/>
    <property type="match status" value="1"/>
</dbReference>
<evidence type="ECO:0008006" key="8">
    <source>
        <dbReference type="Google" id="ProtNLM"/>
    </source>
</evidence>
<dbReference type="SUPFAM" id="SSF161219">
    <property type="entry name" value="CHY zinc finger-like"/>
    <property type="match status" value="1"/>
</dbReference>
<evidence type="ECO:0000256" key="3">
    <source>
        <dbReference type="ARBA" id="ARBA00022833"/>
    </source>
</evidence>
<evidence type="ECO:0000259" key="4">
    <source>
        <dbReference type="PROSITE" id="PS50081"/>
    </source>
</evidence>
<feature type="domain" description="Phorbol-ester/DAG-type" evidence="4">
    <location>
        <begin position="45"/>
        <end position="97"/>
    </location>
</feature>
<accession>A0A074V7R3</accession>
<evidence type="ECO:0000313" key="7">
    <source>
        <dbReference type="Proteomes" id="UP000027644"/>
    </source>
</evidence>
<keyword evidence="1" id="KW-0479">Metal-binding</keyword>
<reference evidence="6 7" key="1">
    <citation type="journal article" date="2014" name="PLoS Genet.">
        <title>Hidden diversity in honey bee gut symbionts detected by single-cell genomics.</title>
        <authorList>
            <person name="Engel P."/>
            <person name="Stepanauskas R."/>
            <person name="Moran N."/>
        </authorList>
    </citation>
    <scope>NUCLEOTIDE SEQUENCE [LARGE SCALE GENOMIC DNA]</scope>
    <source>
        <strain evidence="6 7">SCGC AB-598-J21</strain>
    </source>
</reference>
<dbReference type="EMBL" id="AVQL01000456">
    <property type="protein sequence ID" value="KEP99851.1"/>
    <property type="molecule type" value="Genomic_DNA"/>
</dbReference>
<dbReference type="PIRSF" id="PIRSF017292">
    <property type="entry name" value="UCP017292_Znf_CHY"/>
    <property type="match status" value="1"/>
</dbReference>
<dbReference type="InterPro" id="IPR002219">
    <property type="entry name" value="PKC_DAG/PE"/>
</dbReference>
<sequence length="98" mass="11352">MILGIQTDSCGRCVHYHNENDIAALQCAQCKQYYACFKCHDLMCDHTFVAMTTENSQPVMCGNCKTPLTYKQYQQYQCPFCQASFNPRCALHKDIYFK</sequence>
<proteinExistence type="predicted"/>
<dbReference type="Pfam" id="PF05495">
    <property type="entry name" value="zf-CHY"/>
    <property type="match status" value="1"/>
</dbReference>
<comment type="caution">
    <text evidence="6">The sequence shown here is derived from an EMBL/GenBank/DDBJ whole genome shotgun (WGS) entry which is preliminary data.</text>
</comment>
<organism evidence="6 7">
    <name type="scientific">Snodgrassella alvi SCGC AB-598-J21</name>
    <dbReference type="NCBI Taxonomy" id="1385367"/>
    <lineage>
        <taxon>Bacteria</taxon>
        <taxon>Pseudomonadati</taxon>
        <taxon>Pseudomonadota</taxon>
        <taxon>Betaproteobacteria</taxon>
        <taxon>Neisseriales</taxon>
        <taxon>Neisseriaceae</taxon>
        <taxon>Snodgrassella</taxon>
    </lineage>
</organism>
<evidence type="ECO:0000259" key="5">
    <source>
        <dbReference type="PROSITE" id="PS51266"/>
    </source>
</evidence>
<dbReference type="InterPro" id="IPR008913">
    <property type="entry name" value="Znf_CHY"/>
</dbReference>
<name>A0A074V7R3_9NEIS</name>
<dbReference type="GO" id="GO:0008270">
    <property type="term" value="F:zinc ion binding"/>
    <property type="evidence" value="ECO:0007669"/>
    <property type="project" value="UniProtKB-KW"/>
</dbReference>
<keyword evidence="3" id="KW-0862">Zinc</keyword>
<evidence type="ECO:0000256" key="2">
    <source>
        <dbReference type="ARBA" id="ARBA00022771"/>
    </source>
</evidence>
<keyword evidence="2" id="KW-0863">Zinc-finger</keyword>